<dbReference type="RefSeq" id="WP_151971865.1">
    <property type="nucleotide sequence ID" value="NZ_AP019860.1"/>
</dbReference>
<name>A0A5S9F6P4_UABAM</name>
<accession>A0A5S9F6P4</accession>
<dbReference type="OrthoDB" id="282961at2"/>
<dbReference type="KEGG" id="uam:UABAM_06287"/>
<dbReference type="AlphaFoldDB" id="A0A5S9F6P4"/>
<organism evidence="2 3">
    <name type="scientific">Uabimicrobium amorphum</name>
    <dbReference type="NCBI Taxonomy" id="2596890"/>
    <lineage>
        <taxon>Bacteria</taxon>
        <taxon>Pseudomonadati</taxon>
        <taxon>Planctomycetota</taxon>
        <taxon>Candidatus Uabimicrobiia</taxon>
        <taxon>Candidatus Uabimicrobiales</taxon>
        <taxon>Candidatus Uabimicrobiaceae</taxon>
        <taxon>Candidatus Uabimicrobium</taxon>
    </lineage>
</organism>
<sequence length="784" mass="87846">MKNIFIVLAILLLSVALMAQSVEERLPENSVFVVTFPNIEKAVDALQNTSLARLTRDPQIREVIAGLMEPYQEQLQPFLMQYHQAMQQAEQVALGEITVAVTAVNMREQIPVEAVVCIELKKGMQLAQQALPMLEQQMQKDENGVYHMPGMAHLKVTETHLLAATSMDLLNLVSADHDKSLKNNAAYQKAKKKVQKDHTPGIFVHINTAELYKTFSPMFGKKESEVFQSLHLNKLNSVSMALNIAGDHLHDALFIDFPGHSPLKDLLIYEPVSEEILTKMPATTHLALAVNFSLQSLLNKIEKLILAVEPREIRGFRREMELADNELRMSFKNDLGTLFGEMALFQYSNNNSGLIPHTMLIAQCNDPVTFGKLLGMIQKEVRMFSSHKMVYKGRTLHYFSVTAKRRWGGWHREDDLIATGVFLGGMGFFFDDGYIHLGQVQTLKDYINTHGKNNLTTNGDFQKAHASLTVKNPSIFAYRNLRSGLSTYWNTFLPALRSLEGYARAAGIPLETALLPDGDTLGKYFTPAGLGFVTNTDGVSFESYSHMGGLKMLGLPIFALFLIEEGLPYRQRRKVKREIENLFNALEDLIGDASPFRSSRIAANESSAIGTLRSISSSQALFQSGCYLDRNQNGVGEYAFLQELTGQSGRLDKPVKYGFLSRTLQPNYRGVAQKSGYYFRMYLPGSQGFQNAIAESSKFSDKVSDETISNQEIRFICYAWPVNYRRTGKRAFCVTESGEVFATENNAKRYTGNYEPEVNAAFSGKNESPTYGQGSDGQYWSSAY</sequence>
<gene>
    <name evidence="2" type="ORF">UABAM_06287</name>
</gene>
<feature type="region of interest" description="Disordered" evidence="1">
    <location>
        <begin position="762"/>
        <end position="784"/>
    </location>
</feature>
<feature type="compositionally biased region" description="Polar residues" evidence="1">
    <location>
        <begin position="765"/>
        <end position="784"/>
    </location>
</feature>
<evidence type="ECO:0000256" key="1">
    <source>
        <dbReference type="SAM" id="MobiDB-lite"/>
    </source>
</evidence>
<evidence type="ECO:0000313" key="2">
    <source>
        <dbReference type="EMBL" id="BBM87872.1"/>
    </source>
</evidence>
<protein>
    <submittedName>
        <fullName evidence="2">Uncharacterized protein</fullName>
    </submittedName>
</protein>
<proteinExistence type="predicted"/>
<reference evidence="2 3" key="1">
    <citation type="submission" date="2019-08" db="EMBL/GenBank/DDBJ databases">
        <title>Complete genome sequence of Candidatus Uab amorphum.</title>
        <authorList>
            <person name="Shiratori T."/>
            <person name="Suzuki S."/>
            <person name="Kakizawa Y."/>
            <person name="Ishida K."/>
        </authorList>
    </citation>
    <scope>NUCLEOTIDE SEQUENCE [LARGE SCALE GENOMIC DNA]</scope>
    <source>
        <strain evidence="2 3">SRT547</strain>
    </source>
</reference>
<dbReference type="EMBL" id="AP019860">
    <property type="protein sequence ID" value="BBM87872.1"/>
    <property type="molecule type" value="Genomic_DNA"/>
</dbReference>
<dbReference type="Proteomes" id="UP000326354">
    <property type="component" value="Chromosome"/>
</dbReference>
<keyword evidence="3" id="KW-1185">Reference proteome</keyword>
<evidence type="ECO:0000313" key="3">
    <source>
        <dbReference type="Proteomes" id="UP000326354"/>
    </source>
</evidence>